<organism evidence="2">
    <name type="scientific">Laccaria bicolor (strain S238N-H82 / ATCC MYA-4686)</name>
    <name type="common">Bicoloured deceiver</name>
    <name type="synonym">Laccaria laccata var. bicolor</name>
    <dbReference type="NCBI Taxonomy" id="486041"/>
    <lineage>
        <taxon>Eukaryota</taxon>
        <taxon>Fungi</taxon>
        <taxon>Dikarya</taxon>
        <taxon>Basidiomycota</taxon>
        <taxon>Agaricomycotina</taxon>
        <taxon>Agaricomycetes</taxon>
        <taxon>Agaricomycetidae</taxon>
        <taxon>Agaricales</taxon>
        <taxon>Agaricineae</taxon>
        <taxon>Hydnangiaceae</taxon>
        <taxon>Laccaria</taxon>
    </lineage>
</organism>
<reference evidence="1 2" key="1">
    <citation type="journal article" date="2008" name="Nature">
        <title>The genome of Laccaria bicolor provides insights into mycorrhizal symbiosis.</title>
        <authorList>
            <person name="Martin F."/>
            <person name="Aerts A."/>
            <person name="Ahren D."/>
            <person name="Brun A."/>
            <person name="Danchin E.G.J."/>
            <person name="Duchaussoy F."/>
            <person name="Gibon J."/>
            <person name="Kohler A."/>
            <person name="Lindquist E."/>
            <person name="Pereda V."/>
            <person name="Salamov A."/>
            <person name="Shapiro H.J."/>
            <person name="Wuyts J."/>
            <person name="Blaudez D."/>
            <person name="Buee M."/>
            <person name="Brokstein P."/>
            <person name="Canbaeck B."/>
            <person name="Cohen D."/>
            <person name="Courty P.E."/>
            <person name="Coutinho P.M."/>
            <person name="Delaruelle C."/>
            <person name="Detter J.C."/>
            <person name="Deveau A."/>
            <person name="DiFazio S."/>
            <person name="Duplessis S."/>
            <person name="Fraissinet-Tachet L."/>
            <person name="Lucic E."/>
            <person name="Frey-Klett P."/>
            <person name="Fourrey C."/>
            <person name="Feussner I."/>
            <person name="Gay G."/>
            <person name="Grimwood J."/>
            <person name="Hoegger P.J."/>
            <person name="Jain P."/>
            <person name="Kilaru S."/>
            <person name="Labbe J."/>
            <person name="Lin Y.C."/>
            <person name="Legue V."/>
            <person name="Le Tacon F."/>
            <person name="Marmeisse R."/>
            <person name="Melayah D."/>
            <person name="Montanini B."/>
            <person name="Muratet M."/>
            <person name="Nehls U."/>
            <person name="Niculita-Hirzel H."/>
            <person name="Oudot-Le Secq M.P."/>
            <person name="Peter M."/>
            <person name="Quesneville H."/>
            <person name="Rajashekar B."/>
            <person name="Reich M."/>
            <person name="Rouhier N."/>
            <person name="Schmutz J."/>
            <person name="Yin T."/>
            <person name="Chalot M."/>
            <person name="Henrissat B."/>
            <person name="Kuees U."/>
            <person name="Lucas S."/>
            <person name="Van de Peer Y."/>
            <person name="Podila G.K."/>
            <person name="Polle A."/>
            <person name="Pukkila P.J."/>
            <person name="Richardson P.M."/>
            <person name="Rouze P."/>
            <person name="Sanders I.R."/>
            <person name="Stajich J.E."/>
            <person name="Tunlid A."/>
            <person name="Tuskan G."/>
            <person name="Grigoriev I.V."/>
        </authorList>
    </citation>
    <scope>NUCLEOTIDE SEQUENCE [LARGE SCALE GENOMIC DNA]</scope>
    <source>
        <strain evidence="2">S238N-H82 / ATCC MYA-4686</strain>
    </source>
</reference>
<evidence type="ECO:0000313" key="1">
    <source>
        <dbReference type="EMBL" id="EDR16012.1"/>
    </source>
</evidence>
<dbReference type="HOGENOM" id="CLU_1408987_0_0_1"/>
<sequence length="193" mass="21566">MPTVIQTLRGKHLPKGFNHPLDPLTPNEIPAMMLAVRHYIAAKTEIKAIKFNTCSLLPAPKRAVLAHLGITLTPGGKPKELRSYQCPPNSCRNPVIPADSGGFRRNEIWQGGLLFSPFWCLTIPAEFGHSGIDTGMIRGMHRNGMQRNPVLCLFVLLLLPNKGNVTKQIQDHAFFFFFHHHQPSSSPPPRQPR</sequence>
<dbReference type="STRING" id="486041.B0CNW0"/>
<dbReference type="Gene3D" id="3.10.450.40">
    <property type="match status" value="1"/>
</dbReference>
<dbReference type="GO" id="GO:0005507">
    <property type="term" value="F:copper ion binding"/>
    <property type="evidence" value="ECO:0007669"/>
    <property type="project" value="InterPro"/>
</dbReference>
<dbReference type="KEGG" id="lbc:LACBIDRAFT_301592"/>
<protein>
    <submittedName>
        <fullName evidence="1">Predicted protein</fullName>
    </submittedName>
</protein>
<evidence type="ECO:0000313" key="2">
    <source>
        <dbReference type="Proteomes" id="UP000001194"/>
    </source>
</evidence>
<dbReference type="EMBL" id="DS547091">
    <property type="protein sequence ID" value="EDR16012.1"/>
    <property type="molecule type" value="Genomic_DNA"/>
</dbReference>
<dbReference type="InterPro" id="IPR016182">
    <property type="entry name" value="Cu_amine_oxidase_N-reg"/>
</dbReference>
<gene>
    <name evidence="1" type="ORF">LACBIDRAFT_301592</name>
</gene>
<dbReference type="GO" id="GO:0009308">
    <property type="term" value="P:amine metabolic process"/>
    <property type="evidence" value="ECO:0007669"/>
    <property type="project" value="InterPro"/>
</dbReference>
<dbReference type="RefSeq" id="XP_001874220.1">
    <property type="nucleotide sequence ID" value="XM_001874185.1"/>
</dbReference>
<name>B0CNW0_LACBS</name>
<dbReference type="Proteomes" id="UP000001194">
    <property type="component" value="Unassembled WGS sequence"/>
</dbReference>
<accession>B0CNW0</accession>
<dbReference type="GO" id="GO:0008131">
    <property type="term" value="F:primary methylamine oxidase activity"/>
    <property type="evidence" value="ECO:0007669"/>
    <property type="project" value="InterPro"/>
</dbReference>
<dbReference type="GO" id="GO:0048038">
    <property type="term" value="F:quinone binding"/>
    <property type="evidence" value="ECO:0007669"/>
    <property type="project" value="InterPro"/>
</dbReference>
<dbReference type="GeneID" id="6069051"/>
<keyword evidence="2" id="KW-1185">Reference proteome</keyword>
<dbReference type="SUPFAM" id="SSF54416">
    <property type="entry name" value="Amine oxidase N-terminal region"/>
    <property type="match status" value="1"/>
</dbReference>
<dbReference type="AlphaFoldDB" id="B0CNW0"/>
<proteinExistence type="predicted"/>
<dbReference type="OrthoDB" id="3029170at2759"/>
<dbReference type="InParanoid" id="B0CNW0"/>